<organism evidence="9 10">
    <name type="scientific">Talaromyces proteolyticus</name>
    <dbReference type="NCBI Taxonomy" id="1131652"/>
    <lineage>
        <taxon>Eukaryota</taxon>
        <taxon>Fungi</taxon>
        <taxon>Dikarya</taxon>
        <taxon>Ascomycota</taxon>
        <taxon>Pezizomycotina</taxon>
        <taxon>Eurotiomycetes</taxon>
        <taxon>Eurotiomycetidae</taxon>
        <taxon>Eurotiales</taxon>
        <taxon>Trichocomaceae</taxon>
        <taxon>Talaromyces</taxon>
        <taxon>Talaromyces sect. Bacilispori</taxon>
    </lineage>
</organism>
<accession>A0AAD4KWF1</accession>
<dbReference type="PROSITE" id="PS00687">
    <property type="entry name" value="ALDEHYDE_DEHYDR_GLU"/>
    <property type="match status" value="1"/>
</dbReference>
<dbReference type="EC" id="1.2.1.3" evidence="3"/>
<feature type="domain" description="Aldehyde dehydrogenase" evidence="8">
    <location>
        <begin position="33"/>
        <end position="486"/>
    </location>
</feature>
<dbReference type="GO" id="GO:0019413">
    <property type="term" value="P:acetate biosynthetic process"/>
    <property type="evidence" value="ECO:0007669"/>
    <property type="project" value="UniProtKB-ARBA"/>
</dbReference>
<dbReference type="FunFam" id="3.40.309.10:FF:000001">
    <property type="entry name" value="Mitochondrial aldehyde dehydrogenase 2"/>
    <property type="match status" value="1"/>
</dbReference>
<feature type="active site" evidence="6">
    <location>
        <position position="263"/>
    </location>
</feature>
<protein>
    <recommendedName>
        <fullName evidence="4">Aldehyde dehydrogenase</fullName>
        <ecNumber evidence="3">1.2.1.3</ecNumber>
    </recommendedName>
</protein>
<dbReference type="InterPro" id="IPR016163">
    <property type="entry name" value="Ald_DH_C"/>
</dbReference>
<dbReference type="PROSITE" id="PS00070">
    <property type="entry name" value="ALDEHYDE_DEHYDR_CYS"/>
    <property type="match status" value="1"/>
</dbReference>
<dbReference type="Pfam" id="PF00171">
    <property type="entry name" value="Aldedh"/>
    <property type="match status" value="1"/>
</dbReference>
<proteinExistence type="inferred from homology"/>
<sequence>MALFQEIQAPNVKYNQPLGLFINNEFMKGIDGKTFVTTNPYDQKPIVAVHEATEKDVQVAVQAARGAFEGSWSIVTPSDRGKMLTKLADLMAAKLETIAATISLDNGKALSAAMFEVTNAIDCFRYYGGWADKVVGQTIDTDPASMTYTRHEPLGVCGLIVAWNLPISLLSWKVAPAIATGNTVVLKSAELTPLSSLYIAQLIKEAGFPAGVINILSGFGSIAGKAMTTHMDIDKISFTGSLAVGRQVLHAAANSNLKKVTLELGGKSPNIVFPDANLDHVMSWVNVGAFFYQGQVCCAGSRILVHEAIYERFLDMLKKRTKINKVGDPFDPDTFQGPQVSVAQFERVMAYIEDGKKAGATIIAGGGRIGSEGLFIQPTIFTDVRDDMAIVKDEIFGPVCTVHKFKDEKEAIEIANSTHYGLAAAVHTADLNTAFHVSNSIKAGTVWINNFGLINPQAPFGGYKQSGFGRELGSYALEAYTQVKLVRCWLAGPVFP</sequence>
<gene>
    <name evidence="9" type="ORF">BGW36DRAFT_371140</name>
</gene>
<dbReference type="AlphaFoldDB" id="A0AAD4KWF1"/>
<dbReference type="InterPro" id="IPR029510">
    <property type="entry name" value="Ald_DH_CS_GLU"/>
</dbReference>
<dbReference type="InterPro" id="IPR016161">
    <property type="entry name" value="Ald_DH/histidinol_DH"/>
</dbReference>
<keyword evidence="2 7" id="KW-0560">Oxidoreductase</keyword>
<dbReference type="Gene3D" id="3.40.309.10">
    <property type="entry name" value="Aldehyde Dehydrogenase, Chain A, domain 2"/>
    <property type="match status" value="1"/>
</dbReference>
<dbReference type="RefSeq" id="XP_046074957.1">
    <property type="nucleotide sequence ID" value="XM_046215333.1"/>
</dbReference>
<dbReference type="PANTHER" id="PTHR11699">
    <property type="entry name" value="ALDEHYDE DEHYDROGENASE-RELATED"/>
    <property type="match status" value="1"/>
</dbReference>
<dbReference type="InterPro" id="IPR015590">
    <property type="entry name" value="Aldehyde_DH_dom"/>
</dbReference>
<name>A0AAD4KWF1_9EURO</name>
<dbReference type="Gene3D" id="3.40.605.10">
    <property type="entry name" value="Aldehyde Dehydrogenase, Chain A, domain 1"/>
    <property type="match status" value="1"/>
</dbReference>
<evidence type="ECO:0000313" key="9">
    <source>
        <dbReference type="EMBL" id="KAH8701581.1"/>
    </source>
</evidence>
<dbReference type="InterPro" id="IPR016162">
    <property type="entry name" value="Ald_DH_N"/>
</dbReference>
<evidence type="ECO:0000313" key="10">
    <source>
        <dbReference type="Proteomes" id="UP001201262"/>
    </source>
</evidence>
<dbReference type="Proteomes" id="UP001201262">
    <property type="component" value="Unassembled WGS sequence"/>
</dbReference>
<comment type="caution">
    <text evidence="9">The sequence shown here is derived from an EMBL/GenBank/DDBJ whole genome shotgun (WGS) entry which is preliminary data.</text>
</comment>
<evidence type="ECO:0000256" key="7">
    <source>
        <dbReference type="RuleBase" id="RU003345"/>
    </source>
</evidence>
<keyword evidence="10" id="KW-1185">Reference proteome</keyword>
<evidence type="ECO:0000259" key="8">
    <source>
        <dbReference type="Pfam" id="PF00171"/>
    </source>
</evidence>
<evidence type="ECO:0000256" key="5">
    <source>
        <dbReference type="ARBA" id="ARBA00049194"/>
    </source>
</evidence>
<dbReference type="InterPro" id="IPR016160">
    <property type="entry name" value="Ald_DH_CS_CYS"/>
</dbReference>
<evidence type="ECO:0000256" key="2">
    <source>
        <dbReference type="ARBA" id="ARBA00023002"/>
    </source>
</evidence>
<dbReference type="FunFam" id="3.40.605.10:FF:000050">
    <property type="entry name" value="Aldehyde dehydrogenase, mitochondrial"/>
    <property type="match status" value="1"/>
</dbReference>
<dbReference type="FunFam" id="3.40.605.10:FF:000026">
    <property type="entry name" value="Aldehyde dehydrogenase, putative"/>
    <property type="match status" value="1"/>
</dbReference>
<dbReference type="EMBL" id="JAJTJA010000003">
    <property type="protein sequence ID" value="KAH8701581.1"/>
    <property type="molecule type" value="Genomic_DNA"/>
</dbReference>
<evidence type="ECO:0000256" key="6">
    <source>
        <dbReference type="PROSITE-ProRule" id="PRU10007"/>
    </source>
</evidence>
<evidence type="ECO:0000256" key="1">
    <source>
        <dbReference type="ARBA" id="ARBA00009986"/>
    </source>
</evidence>
<comment type="catalytic activity">
    <reaction evidence="5">
        <text>an aldehyde + NAD(+) + H2O = a carboxylate + NADH + 2 H(+)</text>
        <dbReference type="Rhea" id="RHEA:16185"/>
        <dbReference type="ChEBI" id="CHEBI:15377"/>
        <dbReference type="ChEBI" id="CHEBI:15378"/>
        <dbReference type="ChEBI" id="CHEBI:17478"/>
        <dbReference type="ChEBI" id="CHEBI:29067"/>
        <dbReference type="ChEBI" id="CHEBI:57540"/>
        <dbReference type="ChEBI" id="CHEBI:57945"/>
        <dbReference type="EC" id="1.2.1.3"/>
    </reaction>
</comment>
<dbReference type="CDD" id="cd07091">
    <property type="entry name" value="ALDH_F1-2_Ald2-like"/>
    <property type="match status" value="1"/>
</dbReference>
<comment type="similarity">
    <text evidence="1 7">Belongs to the aldehyde dehydrogenase family.</text>
</comment>
<dbReference type="GeneID" id="70245620"/>
<evidence type="ECO:0000256" key="4">
    <source>
        <dbReference type="ARBA" id="ARBA00044146"/>
    </source>
</evidence>
<evidence type="ECO:0000256" key="3">
    <source>
        <dbReference type="ARBA" id="ARBA00024226"/>
    </source>
</evidence>
<dbReference type="GO" id="GO:0004029">
    <property type="term" value="F:aldehyde dehydrogenase (NAD+) activity"/>
    <property type="evidence" value="ECO:0007669"/>
    <property type="project" value="UniProtKB-EC"/>
</dbReference>
<dbReference type="SUPFAM" id="SSF53720">
    <property type="entry name" value="ALDH-like"/>
    <property type="match status" value="1"/>
</dbReference>
<reference evidence="9" key="1">
    <citation type="submission" date="2021-12" db="EMBL/GenBank/DDBJ databases">
        <title>Convergent genome expansion in fungi linked to evolution of root-endophyte symbiosis.</title>
        <authorList>
            <consortium name="DOE Joint Genome Institute"/>
            <person name="Ke Y.-H."/>
            <person name="Bonito G."/>
            <person name="Liao H.-L."/>
            <person name="Looney B."/>
            <person name="Rojas-Flechas A."/>
            <person name="Nash J."/>
            <person name="Hameed K."/>
            <person name="Schadt C."/>
            <person name="Martin F."/>
            <person name="Crous P.W."/>
            <person name="Miettinen O."/>
            <person name="Magnuson J.K."/>
            <person name="Labbe J."/>
            <person name="Jacobson D."/>
            <person name="Doktycz M.J."/>
            <person name="Veneault-Fourrey C."/>
            <person name="Kuo A."/>
            <person name="Mondo S."/>
            <person name="Calhoun S."/>
            <person name="Riley R."/>
            <person name="Ohm R."/>
            <person name="LaButti K."/>
            <person name="Andreopoulos B."/>
            <person name="Pangilinan J."/>
            <person name="Nolan M."/>
            <person name="Tritt A."/>
            <person name="Clum A."/>
            <person name="Lipzen A."/>
            <person name="Daum C."/>
            <person name="Barry K."/>
            <person name="Grigoriev I.V."/>
            <person name="Vilgalys R."/>
        </authorList>
    </citation>
    <scope>NUCLEOTIDE SEQUENCE</scope>
    <source>
        <strain evidence="9">PMI_201</strain>
    </source>
</reference>